<feature type="compositionally biased region" description="Acidic residues" evidence="5">
    <location>
        <begin position="75"/>
        <end position="102"/>
    </location>
</feature>
<feature type="repeat" description="WD" evidence="4">
    <location>
        <begin position="361"/>
        <end position="394"/>
    </location>
</feature>
<gene>
    <name evidence="6" type="ORF">WJX72_007006</name>
</gene>
<feature type="region of interest" description="Disordered" evidence="5">
    <location>
        <begin position="1"/>
        <end position="130"/>
    </location>
</feature>
<keyword evidence="2" id="KW-0677">Repeat</keyword>
<dbReference type="AlphaFoldDB" id="A0AAW1PN09"/>
<keyword evidence="7" id="KW-1185">Reference proteome</keyword>
<dbReference type="FunFam" id="2.130.10.10:FF:000557">
    <property type="entry name" value="WD repeat protein"/>
    <property type="match status" value="1"/>
</dbReference>
<evidence type="ECO:0000256" key="4">
    <source>
        <dbReference type="PROSITE-ProRule" id="PRU00221"/>
    </source>
</evidence>
<dbReference type="PROSITE" id="PS50294">
    <property type="entry name" value="WD_REPEATS_REGION"/>
    <property type="match status" value="2"/>
</dbReference>
<comment type="caution">
    <text evidence="6">The sequence shown here is derived from an EMBL/GenBank/DDBJ whole genome shotgun (WGS) entry which is preliminary data.</text>
</comment>
<feature type="repeat" description="WD" evidence="4">
    <location>
        <begin position="326"/>
        <end position="360"/>
    </location>
</feature>
<dbReference type="GO" id="GO:0043161">
    <property type="term" value="P:proteasome-mediated ubiquitin-dependent protein catabolic process"/>
    <property type="evidence" value="ECO:0007669"/>
    <property type="project" value="TreeGrafter"/>
</dbReference>
<sequence>MSDAPEESSSDHTDPASTPTPQALLLRRAMGARHSREPRTRPTRSAMVLFVAEEEVVTESDDQDYQVMEDSGSGTEEESDSGSDDSDAVEWMEDAETDEGSEEPFAATNRRRSARQPAEPLPPPPPLDNDIVLSVEVSTAAENLRKPYQLRGAKCARSKGGARVMNTALMLRQRECDLAFTGHFSRAQQCHMAGLHYQPNRPVKRVDLMRSRAYIGQFSRQGDIFVAAFQQKKVKLYEADNNWRVRKDVYARNLRWTVTDTCISPDQQSLLYSTISPEVNLVNVGRNSGGAYSEANVTDVHECLHFDMMEGDDGDSYHTRHGGFGIWSLRWSPDGNEIIAGTGDNSLYVYDMYKQRSTLRIEGHTEDVNAVAFVDDSPNLVVTGADDNMIKLWDRRALGSSQRPAGLFVGHTEGITHIDPKGDGRYFISNCKDQSIKLWDLRCMLSHGQFRSLPQARYPKFPGWDYRWDEYPARSRPIRHPHDHSIMTYRGHAVLHTLIRAYFSPVHSTGQRFIYAGSQDGSVYIWDLVTAKVVNVLSYHHEIVRDCSWHPYDPLLVTTAFDGTVVAWEYQDPHQEIKPKGLPAPSYDQYTGFY</sequence>
<reference evidence="6 7" key="1">
    <citation type="journal article" date="2024" name="Nat. Commun.">
        <title>Phylogenomics reveals the evolutionary origins of lichenization in chlorophyte algae.</title>
        <authorList>
            <person name="Puginier C."/>
            <person name="Libourel C."/>
            <person name="Otte J."/>
            <person name="Skaloud P."/>
            <person name="Haon M."/>
            <person name="Grisel S."/>
            <person name="Petersen M."/>
            <person name="Berrin J.G."/>
            <person name="Delaux P.M."/>
            <person name="Dal Grande F."/>
            <person name="Keller J."/>
        </authorList>
    </citation>
    <scope>NUCLEOTIDE SEQUENCE [LARGE SCALE GENOMIC DNA]</scope>
    <source>
        <strain evidence="6 7">SAG 2043</strain>
    </source>
</reference>
<feature type="repeat" description="WD" evidence="4">
    <location>
        <begin position="408"/>
        <end position="442"/>
    </location>
</feature>
<evidence type="ECO:0000256" key="3">
    <source>
        <dbReference type="ARBA" id="ARBA00061298"/>
    </source>
</evidence>
<keyword evidence="1 4" id="KW-0853">WD repeat</keyword>
<dbReference type="EMBL" id="JALJOR010000010">
    <property type="protein sequence ID" value="KAK9810227.1"/>
    <property type="molecule type" value="Genomic_DNA"/>
</dbReference>
<dbReference type="GO" id="GO:0080008">
    <property type="term" value="C:Cul4-RING E3 ubiquitin ligase complex"/>
    <property type="evidence" value="ECO:0007669"/>
    <property type="project" value="TreeGrafter"/>
</dbReference>
<evidence type="ECO:0000256" key="5">
    <source>
        <dbReference type="SAM" id="MobiDB-lite"/>
    </source>
</evidence>
<dbReference type="PANTHER" id="PTHR19847:SF7">
    <property type="entry name" value="DDB1- AND CUL4-ASSOCIATED FACTOR 11"/>
    <property type="match status" value="1"/>
</dbReference>
<dbReference type="PROSITE" id="PS50082">
    <property type="entry name" value="WD_REPEATS_2"/>
    <property type="match status" value="5"/>
</dbReference>
<dbReference type="FunFam" id="2.130.10.10:FF:000492">
    <property type="entry name" value="LEC14B homolog isoform X2"/>
    <property type="match status" value="1"/>
</dbReference>
<organism evidence="6 7">
    <name type="scientific">[Myrmecia] bisecta</name>
    <dbReference type="NCBI Taxonomy" id="41462"/>
    <lineage>
        <taxon>Eukaryota</taxon>
        <taxon>Viridiplantae</taxon>
        <taxon>Chlorophyta</taxon>
        <taxon>core chlorophytes</taxon>
        <taxon>Trebouxiophyceae</taxon>
        <taxon>Trebouxiales</taxon>
        <taxon>Trebouxiaceae</taxon>
        <taxon>Myrmecia</taxon>
    </lineage>
</organism>
<feature type="compositionally biased region" description="Acidic residues" evidence="5">
    <location>
        <begin position="52"/>
        <end position="64"/>
    </location>
</feature>
<comment type="similarity">
    <text evidence="3">Belongs to the WD repeat LEC14B family.</text>
</comment>
<dbReference type="InterPro" id="IPR020472">
    <property type="entry name" value="WD40_PAC1"/>
</dbReference>
<proteinExistence type="inferred from homology"/>
<dbReference type="Gene3D" id="2.130.10.10">
    <property type="entry name" value="YVTN repeat-like/Quinoprotein amine dehydrogenase"/>
    <property type="match status" value="2"/>
</dbReference>
<dbReference type="InterPro" id="IPR015943">
    <property type="entry name" value="WD40/YVTN_repeat-like_dom_sf"/>
</dbReference>
<feature type="repeat" description="WD" evidence="4">
    <location>
        <begin position="512"/>
        <end position="536"/>
    </location>
</feature>
<dbReference type="Proteomes" id="UP001489004">
    <property type="component" value="Unassembled WGS sequence"/>
</dbReference>
<evidence type="ECO:0000313" key="7">
    <source>
        <dbReference type="Proteomes" id="UP001489004"/>
    </source>
</evidence>
<dbReference type="SUPFAM" id="SSF50978">
    <property type="entry name" value="WD40 repeat-like"/>
    <property type="match status" value="1"/>
</dbReference>
<dbReference type="SMART" id="SM00320">
    <property type="entry name" value="WD40"/>
    <property type="match status" value="6"/>
</dbReference>
<dbReference type="Pfam" id="PF00400">
    <property type="entry name" value="WD40"/>
    <property type="match status" value="5"/>
</dbReference>
<evidence type="ECO:0000256" key="1">
    <source>
        <dbReference type="ARBA" id="ARBA00022574"/>
    </source>
</evidence>
<evidence type="ECO:0000256" key="2">
    <source>
        <dbReference type="ARBA" id="ARBA00022737"/>
    </source>
</evidence>
<dbReference type="PANTHER" id="PTHR19847">
    <property type="entry name" value="DDB1- AND CUL4-ASSOCIATED FACTOR 11"/>
    <property type="match status" value="1"/>
</dbReference>
<dbReference type="InterPro" id="IPR051859">
    <property type="entry name" value="DCAF"/>
</dbReference>
<dbReference type="PRINTS" id="PR00320">
    <property type="entry name" value="GPROTEINBRPT"/>
</dbReference>
<name>A0AAW1PN09_9CHLO</name>
<accession>A0AAW1PN09</accession>
<dbReference type="InterPro" id="IPR036322">
    <property type="entry name" value="WD40_repeat_dom_sf"/>
</dbReference>
<protein>
    <submittedName>
        <fullName evidence="6">Uncharacterized protein</fullName>
    </submittedName>
</protein>
<evidence type="ECO:0000313" key="6">
    <source>
        <dbReference type="EMBL" id="KAK9810227.1"/>
    </source>
</evidence>
<feature type="repeat" description="WD" evidence="4">
    <location>
        <begin position="537"/>
        <end position="578"/>
    </location>
</feature>
<dbReference type="InterPro" id="IPR001680">
    <property type="entry name" value="WD40_rpt"/>
</dbReference>